<comment type="caution">
    <text evidence="1">The sequence shown here is derived from an EMBL/GenBank/DDBJ whole genome shotgun (WGS) entry which is preliminary data.</text>
</comment>
<dbReference type="AlphaFoldDB" id="A0A645A953"/>
<reference evidence="1" key="1">
    <citation type="submission" date="2019-08" db="EMBL/GenBank/DDBJ databases">
        <authorList>
            <person name="Kucharzyk K."/>
            <person name="Murdoch R.W."/>
            <person name="Higgins S."/>
            <person name="Loffler F."/>
        </authorList>
    </citation>
    <scope>NUCLEOTIDE SEQUENCE</scope>
</reference>
<gene>
    <name evidence="1" type="ORF">SDC9_96317</name>
</gene>
<organism evidence="1">
    <name type="scientific">bioreactor metagenome</name>
    <dbReference type="NCBI Taxonomy" id="1076179"/>
    <lineage>
        <taxon>unclassified sequences</taxon>
        <taxon>metagenomes</taxon>
        <taxon>ecological metagenomes</taxon>
    </lineage>
</organism>
<sequence length="116" mass="13509">MWLCDLNNNDCVYVRDYVIKPLATELGVTNFDTFEFVDFYESPSSIHYMSNTWGFTSYPAFVAVQNVDGKMTVLNYLSWDKDNPFDSQDLKTWMYNNGIWTGIYEVEEKIAPAITQ</sequence>
<accession>A0A645A953</accession>
<proteinExistence type="predicted"/>
<evidence type="ECO:0000313" key="1">
    <source>
        <dbReference type="EMBL" id="MPM49587.1"/>
    </source>
</evidence>
<dbReference type="EMBL" id="VSSQ01012589">
    <property type="protein sequence ID" value="MPM49587.1"/>
    <property type="molecule type" value="Genomic_DNA"/>
</dbReference>
<protein>
    <recommendedName>
        <fullName evidence="2">Thioredoxin-like fold domain-containing protein</fullName>
    </recommendedName>
</protein>
<evidence type="ECO:0008006" key="2">
    <source>
        <dbReference type="Google" id="ProtNLM"/>
    </source>
</evidence>
<name>A0A645A953_9ZZZZ</name>